<feature type="transmembrane region" description="Helical" evidence="1">
    <location>
        <begin position="100"/>
        <end position="118"/>
    </location>
</feature>
<sequence length="119" mass="12819">MKSALLLTLTILVSLAIATTALKCYSGIQQTGTGTITTIIEVSNSTLTNYVCARYEQSVSFVTQKVFTYTDKATCDNWLSITTFQKVYCCNTDLCNGGEHVVGSALMIGLAIIASFILL</sequence>
<dbReference type="InParanoid" id="D2V868"/>
<organism evidence="4">
    <name type="scientific">Naegleria gruberi</name>
    <name type="common">Amoeba</name>
    <dbReference type="NCBI Taxonomy" id="5762"/>
    <lineage>
        <taxon>Eukaryota</taxon>
        <taxon>Discoba</taxon>
        <taxon>Heterolobosea</taxon>
        <taxon>Tetramitia</taxon>
        <taxon>Eutetramitia</taxon>
        <taxon>Vahlkampfiidae</taxon>
        <taxon>Naegleria</taxon>
    </lineage>
</organism>
<name>D2V868_NAEGR</name>
<dbReference type="RefSeq" id="XP_002679738.1">
    <property type="nucleotide sequence ID" value="XM_002679692.1"/>
</dbReference>
<keyword evidence="1" id="KW-0472">Membrane</keyword>
<dbReference type="Proteomes" id="UP000006671">
    <property type="component" value="Unassembled WGS sequence"/>
</dbReference>
<dbReference type="VEuPathDB" id="AmoebaDB:NAEGRDRAFT_65048"/>
<gene>
    <name evidence="3" type="ORF">NAEGRDRAFT_65048</name>
</gene>
<keyword evidence="2" id="KW-0732">Signal</keyword>
<evidence type="ECO:0000313" key="3">
    <source>
        <dbReference type="EMBL" id="EFC46994.1"/>
    </source>
</evidence>
<evidence type="ECO:0000256" key="1">
    <source>
        <dbReference type="SAM" id="Phobius"/>
    </source>
</evidence>
<evidence type="ECO:0000313" key="4">
    <source>
        <dbReference type="Proteomes" id="UP000006671"/>
    </source>
</evidence>
<dbReference type="KEGG" id="ngr:NAEGRDRAFT_65048"/>
<feature type="chain" id="PRO_5003037342" evidence="2">
    <location>
        <begin position="22"/>
        <end position="119"/>
    </location>
</feature>
<dbReference type="GeneID" id="8861172"/>
<accession>D2V868</accession>
<keyword evidence="1" id="KW-0812">Transmembrane</keyword>
<dbReference type="AlphaFoldDB" id="D2V868"/>
<dbReference type="InterPro" id="IPR045860">
    <property type="entry name" value="Snake_toxin-like_sf"/>
</dbReference>
<reference evidence="3 4" key="1">
    <citation type="journal article" date="2010" name="Cell">
        <title>The genome of Naegleria gruberi illuminates early eukaryotic versatility.</title>
        <authorList>
            <person name="Fritz-Laylin L.K."/>
            <person name="Prochnik S.E."/>
            <person name="Ginger M.L."/>
            <person name="Dacks J.B."/>
            <person name="Carpenter M.L."/>
            <person name="Field M.C."/>
            <person name="Kuo A."/>
            <person name="Paredez A."/>
            <person name="Chapman J."/>
            <person name="Pham J."/>
            <person name="Shu S."/>
            <person name="Neupane R."/>
            <person name="Cipriano M."/>
            <person name="Mancuso J."/>
            <person name="Tu H."/>
            <person name="Salamov A."/>
            <person name="Lindquist E."/>
            <person name="Shapiro H."/>
            <person name="Lucas S."/>
            <person name="Grigoriev I.V."/>
            <person name="Cande W.Z."/>
            <person name="Fulton C."/>
            <person name="Rokhsar D.S."/>
            <person name="Dawson S.C."/>
        </authorList>
    </citation>
    <scope>NUCLEOTIDE SEQUENCE [LARGE SCALE GENOMIC DNA]</scope>
    <source>
        <strain evidence="3 4">NEG-M</strain>
    </source>
</reference>
<keyword evidence="1" id="KW-1133">Transmembrane helix</keyword>
<dbReference type="SUPFAM" id="SSF57302">
    <property type="entry name" value="Snake toxin-like"/>
    <property type="match status" value="1"/>
</dbReference>
<keyword evidence="4" id="KW-1185">Reference proteome</keyword>
<protein>
    <submittedName>
        <fullName evidence="3">Predicted protein</fullName>
    </submittedName>
</protein>
<proteinExistence type="predicted"/>
<evidence type="ECO:0000256" key="2">
    <source>
        <dbReference type="SAM" id="SignalP"/>
    </source>
</evidence>
<dbReference type="EMBL" id="GG738856">
    <property type="protein sequence ID" value="EFC46994.1"/>
    <property type="molecule type" value="Genomic_DNA"/>
</dbReference>
<feature type="signal peptide" evidence="2">
    <location>
        <begin position="1"/>
        <end position="21"/>
    </location>
</feature>